<feature type="binding site" evidence="8">
    <location>
        <position position="272"/>
    </location>
    <ligand>
        <name>Zn(2+)</name>
        <dbReference type="ChEBI" id="CHEBI:29105"/>
    </ligand>
</feature>
<feature type="binding site" evidence="8">
    <location>
        <position position="90"/>
    </location>
    <ligand>
        <name>S-adenosyl-L-methionine</name>
        <dbReference type="ChEBI" id="CHEBI:59789"/>
    </ligand>
</feature>
<feature type="binding site" evidence="8">
    <location>
        <position position="32"/>
    </location>
    <ligand>
        <name>S-adenosyl-L-methionine</name>
        <dbReference type="ChEBI" id="CHEBI:59789"/>
    </ligand>
</feature>
<dbReference type="NCBIfam" id="TIGR00308">
    <property type="entry name" value="TRM1"/>
    <property type="match status" value="1"/>
</dbReference>
<keyword evidence="6 8" id="KW-0694">RNA-binding</keyword>
<keyword evidence="3 8" id="KW-0808">Transferase</keyword>
<feature type="binding site" evidence="8">
    <location>
        <position position="246"/>
    </location>
    <ligand>
        <name>Zn(2+)</name>
        <dbReference type="ChEBI" id="CHEBI:29105"/>
    </ligand>
</feature>
<dbReference type="GO" id="GO:0002940">
    <property type="term" value="P:tRNA N2-guanine methylation"/>
    <property type="evidence" value="ECO:0007669"/>
    <property type="project" value="TreeGrafter"/>
</dbReference>
<comment type="function">
    <text evidence="8">Dimethylates a single guanine residue at position 26 of a number of tRNAs using S-adenosyl-L-methionine as donor of the methyl groups.</text>
</comment>
<dbReference type="AlphaFoldDB" id="A0A7G9YZ19"/>
<dbReference type="Pfam" id="PF02005">
    <property type="entry name" value="TRM"/>
    <property type="match status" value="1"/>
</dbReference>
<comment type="similarity">
    <text evidence="8 9">Belongs to the class I-like SAM-binding methyltransferase superfamily. Trm1 family.</text>
</comment>
<dbReference type="EMBL" id="MT631535">
    <property type="protein sequence ID" value="QNO53253.1"/>
    <property type="molecule type" value="Genomic_DNA"/>
</dbReference>
<evidence type="ECO:0000256" key="7">
    <source>
        <dbReference type="ARBA" id="ARBA00039099"/>
    </source>
</evidence>
<comment type="caution">
    <text evidence="8">Lacks conserved residue(s) required for the propagation of feature annotation.</text>
</comment>
<keyword evidence="8" id="KW-0479">Metal-binding</keyword>
<dbReference type="InterPro" id="IPR029063">
    <property type="entry name" value="SAM-dependent_MTases_sf"/>
</dbReference>
<dbReference type="InterPro" id="IPR022923">
    <property type="entry name" value="TRM1_arc_bac"/>
</dbReference>
<organism evidence="10">
    <name type="scientific">Candidatus Methanophagaceae archaeon ANME-1 ERB6</name>
    <dbReference type="NCBI Taxonomy" id="2759912"/>
    <lineage>
        <taxon>Archaea</taxon>
        <taxon>Methanobacteriati</taxon>
        <taxon>Methanobacteriota</taxon>
        <taxon>Stenosarchaea group</taxon>
        <taxon>Methanomicrobia</taxon>
        <taxon>Candidatus Methanophagales</taxon>
        <taxon>Candidatus Methanophagaceae</taxon>
    </lineage>
</organism>
<keyword evidence="4 8" id="KW-0949">S-adenosyl-L-methionine</keyword>
<feature type="binding site" evidence="8">
    <location>
        <position position="249"/>
    </location>
    <ligand>
        <name>Zn(2+)</name>
        <dbReference type="ChEBI" id="CHEBI:29105"/>
    </ligand>
</feature>
<dbReference type="GO" id="GO:0000049">
    <property type="term" value="F:tRNA binding"/>
    <property type="evidence" value="ECO:0007669"/>
    <property type="project" value="UniProtKB-UniRule"/>
</dbReference>
<dbReference type="PROSITE" id="PS51626">
    <property type="entry name" value="SAM_MT_TRM1"/>
    <property type="match status" value="1"/>
</dbReference>
<gene>
    <name evidence="8 10" type="primary">trm1</name>
    <name evidence="10" type="ORF">BKBCGLBC_00014</name>
</gene>
<evidence type="ECO:0000256" key="4">
    <source>
        <dbReference type="ARBA" id="ARBA00022691"/>
    </source>
</evidence>
<keyword evidence="8" id="KW-0862">Zinc</keyword>
<dbReference type="GO" id="GO:0046872">
    <property type="term" value="F:metal ion binding"/>
    <property type="evidence" value="ECO:0007669"/>
    <property type="project" value="UniProtKB-KW"/>
</dbReference>
<reference evidence="10" key="1">
    <citation type="submission" date="2020-06" db="EMBL/GenBank/DDBJ databases">
        <title>Unique genomic features of the anaerobic methanotrophic archaea.</title>
        <authorList>
            <person name="Chadwick G.L."/>
            <person name="Skennerton C.T."/>
            <person name="Laso-Perez R."/>
            <person name="Leu A.O."/>
            <person name="Speth D.R."/>
            <person name="Yu H."/>
            <person name="Morgan-Lang C."/>
            <person name="Hatzenpichler R."/>
            <person name="Goudeau D."/>
            <person name="Malmstrom R."/>
            <person name="Brazelton W.J."/>
            <person name="Woyke T."/>
            <person name="Hallam S.J."/>
            <person name="Tyson G.W."/>
            <person name="Wegener G."/>
            <person name="Boetius A."/>
            <person name="Orphan V."/>
        </authorList>
    </citation>
    <scope>NUCLEOTIDE SEQUENCE</scope>
</reference>
<dbReference type="InterPro" id="IPR042296">
    <property type="entry name" value="tRNA_met_Trm1_C"/>
</dbReference>
<comment type="catalytic activity">
    <reaction evidence="8">
        <text>guanosine(26) in tRNA + 2 S-adenosyl-L-methionine = N(2)-dimethylguanosine(26) in tRNA + 2 S-adenosyl-L-homocysteine + 2 H(+)</text>
        <dbReference type="Rhea" id="RHEA:43140"/>
        <dbReference type="Rhea" id="RHEA-COMP:10359"/>
        <dbReference type="Rhea" id="RHEA-COMP:10360"/>
        <dbReference type="ChEBI" id="CHEBI:15378"/>
        <dbReference type="ChEBI" id="CHEBI:57856"/>
        <dbReference type="ChEBI" id="CHEBI:59789"/>
        <dbReference type="ChEBI" id="CHEBI:74269"/>
        <dbReference type="ChEBI" id="CHEBI:74513"/>
        <dbReference type="EC" id="2.1.1.216"/>
    </reaction>
</comment>
<dbReference type="InterPro" id="IPR002905">
    <property type="entry name" value="Trm1"/>
</dbReference>
<keyword evidence="5 8" id="KW-0819">tRNA processing</keyword>
<name>A0A7G9YZ19_9EURY</name>
<feature type="binding site" evidence="8">
    <location>
        <position position="74"/>
    </location>
    <ligand>
        <name>S-adenosyl-L-methionine</name>
        <dbReference type="ChEBI" id="CHEBI:59789"/>
    </ligand>
</feature>
<keyword evidence="2 8" id="KW-0489">Methyltransferase</keyword>
<dbReference type="PANTHER" id="PTHR10631:SF3">
    <property type="entry name" value="TRNA (GUANINE(26)-N(2))-DIMETHYLTRANSFERASE"/>
    <property type="match status" value="1"/>
</dbReference>
<evidence type="ECO:0000313" key="10">
    <source>
        <dbReference type="EMBL" id="QNO53253.1"/>
    </source>
</evidence>
<evidence type="ECO:0000256" key="2">
    <source>
        <dbReference type="ARBA" id="ARBA00022603"/>
    </source>
</evidence>
<evidence type="ECO:0000256" key="5">
    <source>
        <dbReference type="ARBA" id="ARBA00022694"/>
    </source>
</evidence>
<dbReference type="EC" id="2.1.1.216" evidence="7 8"/>
<dbReference type="FunFam" id="3.30.56.70:FF:000001">
    <property type="entry name" value="tRNA (guanine(26)-N(2))-dimethyltransferase"/>
    <property type="match status" value="1"/>
</dbReference>
<dbReference type="GO" id="GO:0160104">
    <property type="term" value="F:tRNA (guanine(26)-N2)-dimethyltransferase activity"/>
    <property type="evidence" value="ECO:0007669"/>
    <property type="project" value="UniProtKB-UniRule"/>
</dbReference>
<proteinExistence type="inferred from homology"/>
<dbReference type="Gene3D" id="3.40.50.150">
    <property type="entry name" value="Vaccinia Virus protein VP39"/>
    <property type="match status" value="1"/>
</dbReference>
<evidence type="ECO:0000256" key="3">
    <source>
        <dbReference type="ARBA" id="ARBA00022679"/>
    </source>
</evidence>
<keyword evidence="1 8" id="KW-0820">tRNA-binding</keyword>
<feature type="binding site" evidence="8">
    <location>
        <position position="119"/>
    </location>
    <ligand>
        <name>S-adenosyl-L-methionine</name>
        <dbReference type="ChEBI" id="CHEBI:59789"/>
    </ligand>
</feature>
<dbReference type="Gene3D" id="3.30.56.70">
    <property type="entry name" value="N2,N2-dimethylguanosine tRNA methyltransferase, C-terminal domain"/>
    <property type="match status" value="1"/>
</dbReference>
<accession>A0A7G9YZ19</accession>
<sequence length="383" mass="42448">MFSEVKEGTTRILIPTQTTKSIFYNPQMELCRDIDIAGIAAFVSSLPASRQGQGQEQGQSALTYIDALAATGVRGVRVAKEIGLCVVINDRSRPAYEVINRNIKRNAVEERAKAYNENANVVLLQNKYDLVDLDPFGSPVPFLDAACKSAKKLLLITATDTAPLCGAHSGGLRKYDAKPLNTEYHKEMATRILLGKVTRDLCKYDRAIQPLLSYSKAHFVRLIAQVEKGAKKADDCMERLGFIAHCFSCGNRFAFSCSDLMELKVEKKCGVCGAKIRIAGPLYINTIKQKGFCERVHNELEKRALGKKKEAMKIIETSINELDIPFFYEHHAICKALKVPPSSISSLINALQSSGFSASRTHFSDTAFKTNARMEEIKSILKE</sequence>
<evidence type="ECO:0000256" key="9">
    <source>
        <dbReference type="PROSITE-ProRule" id="PRU00958"/>
    </source>
</evidence>
<dbReference type="SUPFAM" id="SSF53335">
    <property type="entry name" value="S-adenosyl-L-methionine-dependent methyltransferases"/>
    <property type="match status" value="1"/>
</dbReference>
<feature type="binding site" evidence="8">
    <location>
        <position position="269"/>
    </location>
    <ligand>
        <name>Zn(2+)</name>
        <dbReference type="ChEBI" id="CHEBI:29105"/>
    </ligand>
</feature>
<dbReference type="PANTHER" id="PTHR10631">
    <property type="entry name" value="N 2 ,N 2 -DIMETHYLGUANOSINE TRNA METHYLTRANSFERASE"/>
    <property type="match status" value="1"/>
</dbReference>
<dbReference type="HAMAP" id="MF_00290">
    <property type="entry name" value="tRNA_dimethyltr_TRM1"/>
    <property type="match status" value="1"/>
</dbReference>
<evidence type="ECO:0000256" key="8">
    <source>
        <dbReference type="HAMAP-Rule" id="MF_00290"/>
    </source>
</evidence>
<evidence type="ECO:0000256" key="6">
    <source>
        <dbReference type="ARBA" id="ARBA00022884"/>
    </source>
</evidence>
<protein>
    <recommendedName>
        <fullName evidence="7 8">tRNA (guanine(26)-N(2))-dimethyltransferase</fullName>
        <ecNumber evidence="7 8">2.1.1.216</ecNumber>
    </recommendedName>
    <alternativeName>
        <fullName evidence="8">tRNA 2,2-dimethylguanosine-26 methyltransferase</fullName>
    </alternativeName>
    <alternativeName>
        <fullName evidence="8">tRNA(guanine-26,N(2)-N(2)) methyltransferase</fullName>
    </alternativeName>
    <alternativeName>
        <fullName evidence="8">tRNA(m(2,2)G26)dimethyltransferase</fullName>
    </alternativeName>
</protein>
<evidence type="ECO:0000256" key="1">
    <source>
        <dbReference type="ARBA" id="ARBA00022555"/>
    </source>
</evidence>